<keyword evidence="2" id="KW-0808">Transferase</keyword>
<feature type="domain" description="Methyltransferase" evidence="1">
    <location>
        <begin position="40"/>
        <end position="135"/>
    </location>
</feature>
<dbReference type="PANTHER" id="PTHR43464:SF75">
    <property type="entry name" value="METHYLTRANSFERASE TYPE 11"/>
    <property type="match status" value="1"/>
</dbReference>
<dbReference type="RefSeq" id="WP_090234447.1">
    <property type="nucleotide sequence ID" value="NZ_FNHW01000001.1"/>
</dbReference>
<keyword evidence="3" id="KW-1185">Reference proteome</keyword>
<accession>A0A1G9WGW3</accession>
<dbReference type="Gene3D" id="3.40.50.150">
    <property type="entry name" value="Vaccinia Virus protein VP39"/>
    <property type="match status" value="1"/>
</dbReference>
<evidence type="ECO:0000313" key="2">
    <source>
        <dbReference type="EMBL" id="SDM83285.1"/>
    </source>
</evidence>
<dbReference type="GO" id="GO:0008168">
    <property type="term" value="F:methyltransferase activity"/>
    <property type="evidence" value="ECO:0007669"/>
    <property type="project" value="UniProtKB-KW"/>
</dbReference>
<evidence type="ECO:0000313" key="3">
    <source>
        <dbReference type="Proteomes" id="UP000199544"/>
    </source>
</evidence>
<keyword evidence="2" id="KW-0489">Methyltransferase</keyword>
<dbReference type="Gene3D" id="2.20.25.110">
    <property type="entry name" value="S-adenosyl-L-methionine-dependent methyltransferases"/>
    <property type="match status" value="1"/>
</dbReference>
<dbReference type="InterPro" id="IPR041698">
    <property type="entry name" value="Methyltransf_25"/>
</dbReference>
<dbReference type="EMBL" id="FNHW01000001">
    <property type="protein sequence ID" value="SDM83285.1"/>
    <property type="molecule type" value="Genomic_DNA"/>
</dbReference>
<dbReference type="CDD" id="cd02440">
    <property type="entry name" value="AdoMet_MTases"/>
    <property type="match status" value="1"/>
</dbReference>
<organism evidence="2 3">
    <name type="scientific">Fictibacillus solisalsi</name>
    <dbReference type="NCBI Taxonomy" id="459525"/>
    <lineage>
        <taxon>Bacteria</taxon>
        <taxon>Bacillati</taxon>
        <taxon>Bacillota</taxon>
        <taxon>Bacilli</taxon>
        <taxon>Bacillales</taxon>
        <taxon>Fictibacillaceae</taxon>
        <taxon>Fictibacillus</taxon>
    </lineage>
</organism>
<gene>
    <name evidence="2" type="ORF">SAMN04488137_2144</name>
</gene>
<dbReference type="OrthoDB" id="9811589at2"/>
<dbReference type="AlphaFoldDB" id="A0A1G9WGW3"/>
<dbReference type="Pfam" id="PF13649">
    <property type="entry name" value="Methyltransf_25"/>
    <property type="match status" value="1"/>
</dbReference>
<dbReference type="STRING" id="459525.SAMN04488137_2144"/>
<dbReference type="GO" id="GO:0032259">
    <property type="term" value="P:methylation"/>
    <property type="evidence" value="ECO:0007669"/>
    <property type="project" value="UniProtKB-KW"/>
</dbReference>
<protein>
    <submittedName>
        <fullName evidence="2">Methyltransferase domain-containing protein</fullName>
    </submittedName>
</protein>
<name>A0A1G9WGW3_9BACL</name>
<dbReference type="SUPFAM" id="SSF53335">
    <property type="entry name" value="S-adenosyl-L-methionine-dependent methyltransferases"/>
    <property type="match status" value="1"/>
</dbReference>
<dbReference type="PANTHER" id="PTHR43464">
    <property type="entry name" value="METHYLTRANSFERASE"/>
    <property type="match status" value="1"/>
</dbReference>
<evidence type="ECO:0000259" key="1">
    <source>
        <dbReference type="Pfam" id="PF13649"/>
    </source>
</evidence>
<dbReference type="Proteomes" id="UP000199544">
    <property type="component" value="Unassembled WGS sequence"/>
</dbReference>
<proteinExistence type="predicted"/>
<sequence>MSYQHFAYYYDQLMEEAPYGQWISFFEQAMATVGADVSSVLDVGCGTGSISIPLALKGYDVTGIDLSDDMLAVAHEKSMTQHASVQFLQQDMTEIEGLPEFDAAVIFCDSLNYLLTEEKVAAAFHSVHRHLKENGIFLFDVHSLYKIHNIFSGNTFAENAQEISYIWQCYEGEYPDSVEHELSFFVHEEDSRYTRFDEVHMQRTLSVQTYEHLLEEAGFTVIKITGDFSENELKSEAERIFFICKKSK</sequence>
<dbReference type="InterPro" id="IPR029063">
    <property type="entry name" value="SAM-dependent_MTases_sf"/>
</dbReference>
<reference evidence="3" key="1">
    <citation type="submission" date="2016-10" db="EMBL/GenBank/DDBJ databases">
        <authorList>
            <person name="Varghese N."/>
            <person name="Submissions S."/>
        </authorList>
    </citation>
    <scope>NUCLEOTIDE SEQUENCE [LARGE SCALE GENOMIC DNA]</scope>
    <source>
        <strain evidence="3">CGMCC 1.6854</strain>
    </source>
</reference>